<dbReference type="SUPFAM" id="SSF48403">
    <property type="entry name" value="Ankyrin repeat"/>
    <property type="match status" value="1"/>
</dbReference>
<evidence type="ECO:0000313" key="2">
    <source>
        <dbReference type="EMBL" id="RSL87135.1"/>
    </source>
</evidence>
<dbReference type="PROSITE" id="PS50297">
    <property type="entry name" value="ANK_REP_REGION"/>
    <property type="match status" value="1"/>
</dbReference>
<comment type="caution">
    <text evidence="2">The sequence shown here is derived from an EMBL/GenBank/DDBJ whole genome shotgun (WGS) entry which is preliminary data.</text>
</comment>
<evidence type="ECO:0000313" key="3">
    <source>
        <dbReference type="Proteomes" id="UP000287972"/>
    </source>
</evidence>
<organism evidence="2 3">
    <name type="scientific">Fusarium floridanum</name>
    <dbReference type="NCBI Taxonomy" id="1325733"/>
    <lineage>
        <taxon>Eukaryota</taxon>
        <taxon>Fungi</taxon>
        <taxon>Dikarya</taxon>
        <taxon>Ascomycota</taxon>
        <taxon>Pezizomycotina</taxon>
        <taxon>Sordariomycetes</taxon>
        <taxon>Hypocreomycetidae</taxon>
        <taxon>Hypocreales</taxon>
        <taxon>Nectriaceae</taxon>
        <taxon>Fusarium</taxon>
        <taxon>Fusarium solani species complex</taxon>
    </lineage>
</organism>
<dbReference type="EMBL" id="NKCL01000035">
    <property type="protein sequence ID" value="RSL87135.1"/>
    <property type="molecule type" value="Genomic_DNA"/>
</dbReference>
<accession>A0A428SBH4</accession>
<dbReference type="Proteomes" id="UP000287972">
    <property type="component" value="Unassembled WGS sequence"/>
</dbReference>
<reference evidence="2 3" key="1">
    <citation type="submission" date="2017-06" db="EMBL/GenBank/DDBJ databases">
        <title>Comparative genomic analysis of Ambrosia Fusariam Clade fungi.</title>
        <authorList>
            <person name="Stajich J.E."/>
            <person name="Carrillo J."/>
            <person name="Kijimoto T."/>
            <person name="Eskalen A."/>
            <person name="O'Donnell K."/>
            <person name="Kasson M."/>
        </authorList>
    </citation>
    <scope>NUCLEOTIDE SEQUENCE [LARGE SCALE GENOMIC DNA]</scope>
    <source>
        <strain evidence="2 3">NRRL62606</strain>
    </source>
</reference>
<proteinExistence type="predicted"/>
<dbReference type="AlphaFoldDB" id="A0A428SBH4"/>
<dbReference type="InterPro" id="IPR002110">
    <property type="entry name" value="Ankyrin_rpt"/>
</dbReference>
<sequence>MADLSMLANGFSVVGLADVVCRASIQLYDLIQGLRNAPVRQQRYLGILRDLTLTATQVRLWVETHQRSISSAPQSKHGLQGVSTILQASEDQIRQLRTSLNPSTTSTWLGRWRSVAGFAWDETSFQDAFDLLEKNNNCLSILLQLCSIKNGVGLSTEMKNMSSRFQELQNLLLSSDSTVRQDLCALRDQIELQTRNAPSNAEWQFLSQKIDESSKELRNLRDEQNLHYSNLDNALVHQADLQKSLLSALEDARRIPPFAMGSPAAISAATQRIEADLVRWPAALEKSSHLNALFGIRNPHQVLLSLLLIRPRLLSCIQMMAKEGGMHLSQPEVSWVQSEFDLLQRLAAFLLADPTASEKDLWSYEHTFQPRSRNVKFRRKYADRTAGGLLITDCSVAYDGARDSQETTKFHDYRLACIANPPDCEPSGLLAAFHRKQDVMMARSPQITRSLRELTIVPEDSPICQYTAENNVGKMCEIFSKREASPFDYTQDGTSLLALAALHLNYEAVEFLLQQGADPLNCLLNES</sequence>
<gene>
    <name evidence="2" type="ORF">CEP51_002421</name>
</gene>
<protein>
    <submittedName>
        <fullName evidence="2">Uncharacterized protein</fullName>
    </submittedName>
</protein>
<dbReference type="PROSITE" id="PS50088">
    <property type="entry name" value="ANK_REPEAT"/>
    <property type="match status" value="1"/>
</dbReference>
<dbReference type="InterPro" id="IPR036770">
    <property type="entry name" value="Ankyrin_rpt-contain_sf"/>
</dbReference>
<evidence type="ECO:0000256" key="1">
    <source>
        <dbReference type="PROSITE-ProRule" id="PRU00023"/>
    </source>
</evidence>
<feature type="repeat" description="ANK" evidence="1">
    <location>
        <begin position="492"/>
        <end position="518"/>
    </location>
</feature>
<name>A0A428SBH4_9HYPO</name>
<keyword evidence="1" id="KW-0040">ANK repeat</keyword>
<keyword evidence="3" id="KW-1185">Reference proteome</keyword>